<gene>
    <name evidence="2" type="ORF">H9704_09895</name>
</gene>
<dbReference type="EMBL" id="DWWT01000047">
    <property type="protein sequence ID" value="HJC06451.1"/>
    <property type="molecule type" value="Genomic_DNA"/>
</dbReference>
<evidence type="ECO:0000313" key="3">
    <source>
        <dbReference type="Proteomes" id="UP000823910"/>
    </source>
</evidence>
<dbReference type="InterPro" id="IPR008136">
    <property type="entry name" value="CinA_C"/>
</dbReference>
<sequence length="158" mass="16290">MSVEEEVVALLKAGGLTIATAESCTGGMVSARLVGVPGVSEVFMEGLVTYSNEAKVRLLGVGEETLEAFGAVSRETAVQMAEGGCRRAGTDVCVSTTGLAGPGGGTEKKPVGLVYMACCVQGHTAAERHIFSGNRQRIREQSAEAALALVRACLTERA</sequence>
<dbReference type="AlphaFoldDB" id="A0A9D2N1N2"/>
<reference evidence="2" key="1">
    <citation type="journal article" date="2021" name="PeerJ">
        <title>Extensive microbial diversity within the chicken gut microbiome revealed by metagenomics and culture.</title>
        <authorList>
            <person name="Gilroy R."/>
            <person name="Ravi A."/>
            <person name="Getino M."/>
            <person name="Pursley I."/>
            <person name="Horton D.L."/>
            <person name="Alikhan N.F."/>
            <person name="Baker D."/>
            <person name="Gharbi K."/>
            <person name="Hall N."/>
            <person name="Watson M."/>
            <person name="Adriaenssens E.M."/>
            <person name="Foster-Nyarko E."/>
            <person name="Jarju S."/>
            <person name="Secka A."/>
            <person name="Antonio M."/>
            <person name="Oren A."/>
            <person name="Chaudhuri R.R."/>
            <person name="La Ragione R."/>
            <person name="Hildebrand F."/>
            <person name="Pallen M.J."/>
        </authorList>
    </citation>
    <scope>NUCLEOTIDE SEQUENCE</scope>
    <source>
        <strain evidence="2">CHK180-15479</strain>
    </source>
</reference>
<name>A0A9D2N1N2_9FIRM</name>
<dbReference type="InterPro" id="IPR036653">
    <property type="entry name" value="CinA-like_C"/>
</dbReference>
<protein>
    <submittedName>
        <fullName evidence="2">CinA family protein</fullName>
    </submittedName>
</protein>
<dbReference type="Pfam" id="PF02464">
    <property type="entry name" value="CinA"/>
    <property type="match status" value="1"/>
</dbReference>
<dbReference type="NCBIfam" id="TIGR00199">
    <property type="entry name" value="PncC_domain"/>
    <property type="match status" value="1"/>
</dbReference>
<accession>A0A9D2N1N2</accession>
<evidence type="ECO:0000313" key="2">
    <source>
        <dbReference type="EMBL" id="HJC06451.1"/>
    </source>
</evidence>
<comment type="caution">
    <text evidence="2">The sequence shown here is derived from an EMBL/GenBank/DDBJ whole genome shotgun (WGS) entry which is preliminary data.</text>
</comment>
<proteinExistence type="predicted"/>
<evidence type="ECO:0000259" key="1">
    <source>
        <dbReference type="Pfam" id="PF02464"/>
    </source>
</evidence>
<dbReference type="Gene3D" id="3.90.950.20">
    <property type="entry name" value="CinA-like"/>
    <property type="match status" value="1"/>
</dbReference>
<dbReference type="Proteomes" id="UP000823910">
    <property type="component" value="Unassembled WGS sequence"/>
</dbReference>
<dbReference type="SUPFAM" id="SSF142433">
    <property type="entry name" value="CinA-like"/>
    <property type="match status" value="1"/>
</dbReference>
<feature type="domain" description="CinA C-terminal" evidence="1">
    <location>
        <begin position="2"/>
        <end position="154"/>
    </location>
</feature>
<reference evidence="2" key="2">
    <citation type="submission" date="2021-04" db="EMBL/GenBank/DDBJ databases">
        <authorList>
            <person name="Gilroy R."/>
        </authorList>
    </citation>
    <scope>NUCLEOTIDE SEQUENCE</scope>
    <source>
        <strain evidence="2">CHK180-15479</strain>
    </source>
</reference>
<organism evidence="2 3">
    <name type="scientific">Candidatus Enterocloster excrementipullorum</name>
    <dbReference type="NCBI Taxonomy" id="2838559"/>
    <lineage>
        <taxon>Bacteria</taxon>
        <taxon>Bacillati</taxon>
        <taxon>Bacillota</taxon>
        <taxon>Clostridia</taxon>
        <taxon>Lachnospirales</taxon>
        <taxon>Lachnospiraceae</taxon>
        <taxon>Enterocloster</taxon>
    </lineage>
</organism>